<feature type="region of interest" description="Disordered" evidence="4">
    <location>
        <begin position="140"/>
        <end position="180"/>
    </location>
</feature>
<feature type="repeat" description="ANK" evidence="3">
    <location>
        <begin position="254"/>
        <end position="286"/>
    </location>
</feature>
<dbReference type="EMBL" id="CAJHNJ030000005">
    <property type="protein sequence ID" value="CAG9099219.1"/>
    <property type="molecule type" value="Genomic_DNA"/>
</dbReference>
<feature type="repeat" description="ANK" evidence="3">
    <location>
        <begin position="353"/>
        <end position="385"/>
    </location>
</feature>
<evidence type="ECO:0000256" key="3">
    <source>
        <dbReference type="PROSITE-ProRule" id="PRU00023"/>
    </source>
</evidence>
<dbReference type="SUPFAM" id="SSF48403">
    <property type="entry name" value="Ankyrin repeat"/>
    <property type="match status" value="2"/>
</dbReference>
<dbReference type="InterPro" id="IPR001496">
    <property type="entry name" value="SOCS_box"/>
</dbReference>
<evidence type="ECO:0000313" key="7">
    <source>
        <dbReference type="Proteomes" id="UP000653454"/>
    </source>
</evidence>
<name>A0A8S4DKP1_PLUXY</name>
<evidence type="ECO:0000259" key="5">
    <source>
        <dbReference type="PROSITE" id="PS50225"/>
    </source>
</evidence>
<feature type="repeat" description="ANK" evidence="3">
    <location>
        <begin position="287"/>
        <end position="319"/>
    </location>
</feature>
<feature type="compositionally biased region" description="Basic residues" evidence="4">
    <location>
        <begin position="72"/>
        <end position="86"/>
    </location>
</feature>
<keyword evidence="7" id="KW-1185">Reference proteome</keyword>
<dbReference type="Gene3D" id="1.25.40.20">
    <property type="entry name" value="Ankyrin repeat-containing domain"/>
    <property type="match status" value="4"/>
</dbReference>
<dbReference type="PROSITE" id="PS50297">
    <property type="entry name" value="ANK_REP_REGION"/>
    <property type="match status" value="7"/>
</dbReference>
<evidence type="ECO:0000313" key="6">
    <source>
        <dbReference type="EMBL" id="CAG9099219.1"/>
    </source>
</evidence>
<dbReference type="AlphaFoldDB" id="A0A8S4DKP1"/>
<dbReference type="GO" id="GO:0035556">
    <property type="term" value="P:intracellular signal transduction"/>
    <property type="evidence" value="ECO:0007669"/>
    <property type="project" value="InterPro"/>
</dbReference>
<feature type="repeat" description="ANK" evidence="3">
    <location>
        <begin position="486"/>
        <end position="518"/>
    </location>
</feature>
<dbReference type="InterPro" id="IPR002110">
    <property type="entry name" value="Ankyrin_rpt"/>
</dbReference>
<protein>
    <submittedName>
        <fullName evidence="6">(diamondback moth) hypothetical protein</fullName>
    </submittedName>
</protein>
<organism evidence="6 7">
    <name type="scientific">Plutella xylostella</name>
    <name type="common">Diamondback moth</name>
    <name type="synonym">Plutella maculipennis</name>
    <dbReference type="NCBI Taxonomy" id="51655"/>
    <lineage>
        <taxon>Eukaryota</taxon>
        <taxon>Metazoa</taxon>
        <taxon>Ecdysozoa</taxon>
        <taxon>Arthropoda</taxon>
        <taxon>Hexapoda</taxon>
        <taxon>Insecta</taxon>
        <taxon>Pterygota</taxon>
        <taxon>Neoptera</taxon>
        <taxon>Endopterygota</taxon>
        <taxon>Lepidoptera</taxon>
        <taxon>Glossata</taxon>
        <taxon>Ditrysia</taxon>
        <taxon>Yponomeutoidea</taxon>
        <taxon>Plutellidae</taxon>
        <taxon>Plutella</taxon>
    </lineage>
</organism>
<keyword evidence="1" id="KW-0677">Repeat</keyword>
<accession>A0A8S4DKP1</accession>
<keyword evidence="2 3" id="KW-0040">ANK repeat</keyword>
<feature type="domain" description="SOCS box" evidence="5">
    <location>
        <begin position="571"/>
        <end position="610"/>
    </location>
</feature>
<evidence type="ECO:0000256" key="4">
    <source>
        <dbReference type="SAM" id="MobiDB-lite"/>
    </source>
</evidence>
<evidence type="ECO:0000256" key="2">
    <source>
        <dbReference type="ARBA" id="ARBA00023043"/>
    </source>
</evidence>
<dbReference type="Pfam" id="PF00023">
    <property type="entry name" value="Ank"/>
    <property type="match status" value="2"/>
</dbReference>
<dbReference type="Pfam" id="PF07525">
    <property type="entry name" value="SOCS_box"/>
    <property type="match status" value="1"/>
</dbReference>
<gene>
    <name evidence="6" type="ORF">PLXY2_LOCUS2047</name>
</gene>
<dbReference type="Gene3D" id="1.10.750.20">
    <property type="entry name" value="SOCS box"/>
    <property type="match status" value="1"/>
</dbReference>
<dbReference type="InterPro" id="IPR036036">
    <property type="entry name" value="SOCS_box-like_dom_sf"/>
</dbReference>
<feature type="repeat" description="ANK" evidence="3">
    <location>
        <begin position="221"/>
        <end position="253"/>
    </location>
</feature>
<dbReference type="PROSITE" id="PS50088">
    <property type="entry name" value="ANK_REPEAT"/>
    <property type="match status" value="7"/>
</dbReference>
<comment type="caution">
    <text evidence="6">The sequence shown here is derived from an EMBL/GenBank/DDBJ whole genome shotgun (WGS) entry which is preliminary data.</text>
</comment>
<dbReference type="PROSITE" id="PS50225">
    <property type="entry name" value="SOCS"/>
    <property type="match status" value="1"/>
</dbReference>
<dbReference type="FunFam" id="1.10.750.20:FF:000001">
    <property type="entry name" value="Ankyrin repeat and SOCS box containing 1"/>
    <property type="match status" value="1"/>
</dbReference>
<dbReference type="Proteomes" id="UP000653454">
    <property type="component" value="Unassembled WGS sequence"/>
</dbReference>
<dbReference type="CDD" id="cd03587">
    <property type="entry name" value="SOCS"/>
    <property type="match status" value="1"/>
</dbReference>
<dbReference type="Pfam" id="PF12796">
    <property type="entry name" value="Ank_2"/>
    <property type="match status" value="2"/>
</dbReference>
<dbReference type="SMART" id="SM00969">
    <property type="entry name" value="SOCS_box"/>
    <property type="match status" value="1"/>
</dbReference>
<dbReference type="SMART" id="SM00248">
    <property type="entry name" value="ANK"/>
    <property type="match status" value="10"/>
</dbReference>
<proteinExistence type="predicted"/>
<feature type="region of interest" description="Disordered" evidence="4">
    <location>
        <begin position="72"/>
        <end position="101"/>
    </location>
</feature>
<dbReference type="SUPFAM" id="SSF158235">
    <property type="entry name" value="SOCS box-like"/>
    <property type="match status" value="1"/>
</dbReference>
<sequence length="618" mass="67113">MDSDNALENSMYQAISDQAYDEVNQLLLQGADPNKATVHGKTCLGQAAFTGNIRILKLLIDLSTDGIPVIKKTSKKRHGKSQKRKLRNDGKNSETAVKLKNFGDRKAKDGLSLDDSSVSREELATSDKNQGYFVFIHSEGSSSDDSRVPALKSPLSPATPTPQGDLEWDEDINTGSIAPTTREDETWSSMYMWYAAILENTGSALASASLIPGGINQQDAFMRTALHYAADQGHTEAAKLLIDAGCRLDVQGGDGFTPLHIAAFRNHKEITKLLVEAGAFVNYKSYDRMTPIHFAAKRGYLDVVKLLAANGAYLEARDGSEWTPLYQAARRGHADVVRCLIDAGANVNSEDAEGSTPLCVAVWQGHTAVVETLLAAGARIIHSQNLLYNAILQNHDEIVKMLSVGGGINLHNDNGDTPLLFAARLGQPDTARILLEKGANVNSRNSITGANALHTAVEHVSDAAEFEDLLVTFVQNDIDINSTALTGDTALNRALLIQKDHAARLLIQYGADVNACDLLACGLDNLTIVRRRSPALADMLLKAGHAAPPPDPHAPPPRPGSAAHWLYHACRQPLALADLCRIKIRNMTDRKQLFDYITSLPLPKSLHRFLMMKDEGLN</sequence>
<reference evidence="6" key="1">
    <citation type="submission" date="2020-11" db="EMBL/GenBank/DDBJ databases">
        <authorList>
            <person name="Whiteford S."/>
        </authorList>
    </citation>
    <scope>NUCLEOTIDE SEQUENCE</scope>
</reference>
<feature type="repeat" description="ANK" evidence="3">
    <location>
        <begin position="414"/>
        <end position="446"/>
    </location>
</feature>
<dbReference type="PANTHER" id="PTHR24178">
    <property type="entry name" value="MOLTING PROTEIN MLT-4"/>
    <property type="match status" value="1"/>
</dbReference>
<dbReference type="InterPro" id="IPR036770">
    <property type="entry name" value="Ankyrin_rpt-contain_sf"/>
</dbReference>
<dbReference type="PRINTS" id="PR01415">
    <property type="entry name" value="ANKYRIN"/>
</dbReference>
<feature type="repeat" description="ANK" evidence="3">
    <location>
        <begin position="320"/>
        <end position="352"/>
    </location>
</feature>
<evidence type="ECO:0000256" key="1">
    <source>
        <dbReference type="ARBA" id="ARBA00022737"/>
    </source>
</evidence>